<evidence type="ECO:0000256" key="1">
    <source>
        <dbReference type="ARBA" id="ARBA00001974"/>
    </source>
</evidence>
<dbReference type="Pfam" id="PF02913">
    <property type="entry name" value="FAD-oxidase_C"/>
    <property type="match status" value="1"/>
</dbReference>
<keyword evidence="4" id="KW-0560">Oxidoreductase</keyword>
<dbReference type="InterPro" id="IPR051914">
    <property type="entry name" value="FAD-linked_OxidoTrans_Type4"/>
</dbReference>
<proteinExistence type="predicted"/>
<keyword evidence="2" id="KW-0285">Flavoprotein</keyword>
<evidence type="ECO:0000256" key="2">
    <source>
        <dbReference type="ARBA" id="ARBA00022630"/>
    </source>
</evidence>
<evidence type="ECO:0000259" key="5">
    <source>
        <dbReference type="PROSITE" id="PS51387"/>
    </source>
</evidence>
<dbReference type="EMBL" id="AP024525">
    <property type="protein sequence ID" value="BCT75089.1"/>
    <property type="molecule type" value="Genomic_DNA"/>
</dbReference>
<dbReference type="InterPro" id="IPR006094">
    <property type="entry name" value="Oxid_FAD_bind_N"/>
</dbReference>
<dbReference type="SUPFAM" id="SSF56176">
    <property type="entry name" value="FAD-binding/transporter-associated domain-like"/>
    <property type="match status" value="1"/>
</dbReference>
<dbReference type="Gene3D" id="3.30.70.2740">
    <property type="match status" value="1"/>
</dbReference>
<accession>A0ABN6FDV8</accession>
<feature type="domain" description="FAD-binding PCMH-type" evidence="5">
    <location>
        <begin position="46"/>
        <end position="225"/>
    </location>
</feature>
<reference evidence="6 7" key="1">
    <citation type="journal article" date="2021" name="J. Biosci. Bioeng.">
        <title>Identification and characterization of a chc gene cluster responsible for the aromatization pathway of cyclohexanecarboxylate degradation in Sinomonas cyclohexanicum ATCC 51369.</title>
        <authorList>
            <person name="Yamamoto T."/>
            <person name="Hasegawa Y."/>
            <person name="Lau P.C.K."/>
            <person name="Iwaki H."/>
        </authorList>
    </citation>
    <scope>NUCLEOTIDE SEQUENCE [LARGE SCALE GENOMIC DNA]</scope>
    <source>
        <strain evidence="6 7">ATCC 51369</strain>
    </source>
</reference>
<evidence type="ECO:0000313" key="7">
    <source>
        <dbReference type="Proteomes" id="UP001319861"/>
    </source>
</evidence>
<protein>
    <submittedName>
        <fullName evidence="6">FAD-linked oxidase</fullName>
    </submittedName>
</protein>
<organism evidence="6 7">
    <name type="scientific">Sinomonas cyclohexanicum</name>
    <name type="common">Corynebacterium cyclohexanicum</name>
    <dbReference type="NCBI Taxonomy" id="322009"/>
    <lineage>
        <taxon>Bacteria</taxon>
        <taxon>Bacillati</taxon>
        <taxon>Actinomycetota</taxon>
        <taxon>Actinomycetes</taxon>
        <taxon>Micrococcales</taxon>
        <taxon>Micrococcaceae</taxon>
        <taxon>Sinomonas</taxon>
    </lineage>
</organism>
<dbReference type="PANTHER" id="PTHR42934">
    <property type="entry name" value="GLYCOLATE OXIDASE SUBUNIT GLCD"/>
    <property type="match status" value="1"/>
</dbReference>
<dbReference type="InterPro" id="IPR016169">
    <property type="entry name" value="FAD-bd_PCMH_sub2"/>
</dbReference>
<dbReference type="InterPro" id="IPR016164">
    <property type="entry name" value="FAD-linked_Oxase-like_C"/>
</dbReference>
<evidence type="ECO:0000313" key="6">
    <source>
        <dbReference type="EMBL" id="BCT75089.1"/>
    </source>
</evidence>
<dbReference type="InterPro" id="IPR036318">
    <property type="entry name" value="FAD-bd_PCMH-like_sf"/>
</dbReference>
<dbReference type="InterPro" id="IPR016171">
    <property type="entry name" value="Vanillyl_alc_oxidase_C-sub2"/>
</dbReference>
<name>A0ABN6FDV8_SINCY</name>
<dbReference type="RefSeq" id="WP_229231874.1">
    <property type="nucleotide sequence ID" value="NZ_AP024525.1"/>
</dbReference>
<comment type="cofactor">
    <cofactor evidence="1">
        <name>FAD</name>
        <dbReference type="ChEBI" id="CHEBI:57692"/>
    </cofactor>
</comment>
<dbReference type="InterPro" id="IPR016166">
    <property type="entry name" value="FAD-bd_PCMH"/>
</dbReference>
<evidence type="ECO:0000256" key="4">
    <source>
        <dbReference type="ARBA" id="ARBA00023002"/>
    </source>
</evidence>
<dbReference type="Proteomes" id="UP001319861">
    <property type="component" value="Chromosome"/>
</dbReference>
<evidence type="ECO:0000256" key="3">
    <source>
        <dbReference type="ARBA" id="ARBA00022827"/>
    </source>
</evidence>
<keyword evidence="7" id="KW-1185">Reference proteome</keyword>
<dbReference type="PANTHER" id="PTHR42934:SF2">
    <property type="entry name" value="GLYCOLATE OXIDASE SUBUNIT GLCD"/>
    <property type="match status" value="1"/>
</dbReference>
<dbReference type="SUPFAM" id="SSF55103">
    <property type="entry name" value="FAD-linked oxidases, C-terminal domain"/>
    <property type="match status" value="1"/>
</dbReference>
<dbReference type="InterPro" id="IPR004113">
    <property type="entry name" value="FAD-bd_oxidored_4_C"/>
</dbReference>
<dbReference type="Pfam" id="PF01565">
    <property type="entry name" value="FAD_binding_4"/>
    <property type="match status" value="1"/>
</dbReference>
<sequence length="463" mass="47912">MTDASPAAAGIPADDGIAAILAAHPRATADPEALRAVATDRSGYVPATLPGAVVRAQTHDDVSLALRLAHRHGVEVVPRGAGTGLAGGSSAHARQLVVDVSRMNRILDIDPVEMIAVVEPGVLNAEVNAAVAGHGLFYAPDPASTAICSIGGNVATNAGGMWCAKYGVTRESVLGLRVVLADGRVLRTGRRTIKGVTGYDLNALFIGSEGTLGIVVEATLRLRPRPVRTETLAAYFDDIEAAGRAASAITAARIQPSILELMDGPTLEAVDRARGTRHRELGGAFLLAQTDGYGAHLELDAIAEAIGPLASHVHRAGDDAEAAALVQARRDAIPALEQLGRVSIGDIAVPRNRLADAFAGLAEIAAATGVRIFSIAHAADGNLHPMIVVEPDESITEGPAKAALGEMFRLAQRLGGTLTGEHGVGLLKREWVGEELGELSLELQRAVRAAFDPSGILNPGKAI</sequence>
<dbReference type="Gene3D" id="1.10.45.10">
    <property type="entry name" value="Vanillyl-alcohol Oxidase, Chain A, domain 4"/>
    <property type="match status" value="1"/>
</dbReference>
<keyword evidence="3" id="KW-0274">FAD</keyword>
<gene>
    <name evidence="6" type="ORF">SCMU_09310</name>
</gene>
<dbReference type="PROSITE" id="PS51387">
    <property type="entry name" value="FAD_PCMH"/>
    <property type="match status" value="1"/>
</dbReference>
<dbReference type="Gene3D" id="3.30.465.10">
    <property type="match status" value="1"/>
</dbReference>